<sequence>MASNPAKSAPFPRYSSMRQNCMSGYYDTPQVYSGMGFELRRVPTITSRIVKKEGRTWELWSPNSNQAPFLPGCRAVGHIPSMPLDPAERRYDGHFGRFDCLYSPQYSAADIPHWPFLRRPHLVSPDDSAYPAYEPLMRQWVVDRSDPSKGKFRRDYLLALSALRRELDALVNAARSRFRQESTTWSLRPQYADAVKLAELETVKYWWEAVDKGMGVQRGLREKEAWLTMINTREVLNPLSLDQLRELELPWADERYIGVWVNGLQEGTVLRFLYAGIPCFIAHSYAPEDRTRADAYPQVHSCSDFVLGTDLVPSLREGPYQLLARQEAGRLDALERPTLGGASPATSTPDDEQRSSSLYLQQLGLLTASCQSAPFKLDGWRPTREKAPTEEAPSSSAGSFSFEAPLLTFPSDQPAGGNRAKEDRYAHKEPERRSIHASRVDWIVPPRVMPRREKDWVRYELAYTDSGREAFIYRGHKYKMQNREEWFDREKGRRIYLSGFHAPPGVVNSDVWGAPVPHFPFITMDGNRETMSLPSYWMYPSRHPRPLDVGRPADPPNPEELPYQDG</sequence>
<evidence type="ECO:0000313" key="3">
    <source>
        <dbReference type="Proteomes" id="UP001362999"/>
    </source>
</evidence>
<evidence type="ECO:0000313" key="2">
    <source>
        <dbReference type="EMBL" id="KAK7015408.1"/>
    </source>
</evidence>
<accession>A0AAW0AQN5</accession>
<keyword evidence="3" id="KW-1185">Reference proteome</keyword>
<dbReference type="Proteomes" id="UP001362999">
    <property type="component" value="Unassembled WGS sequence"/>
</dbReference>
<feature type="region of interest" description="Disordered" evidence="1">
    <location>
        <begin position="377"/>
        <end position="431"/>
    </location>
</feature>
<feature type="region of interest" description="Disordered" evidence="1">
    <location>
        <begin position="334"/>
        <end position="354"/>
    </location>
</feature>
<reference evidence="2 3" key="1">
    <citation type="journal article" date="2024" name="J Genomics">
        <title>Draft genome sequencing and assembly of Favolaschia claudopus CIRM-BRFM 2984 isolated from oak limbs.</title>
        <authorList>
            <person name="Navarro D."/>
            <person name="Drula E."/>
            <person name="Chaduli D."/>
            <person name="Cazenave R."/>
            <person name="Ahrendt S."/>
            <person name="Wang J."/>
            <person name="Lipzen A."/>
            <person name="Daum C."/>
            <person name="Barry K."/>
            <person name="Grigoriev I.V."/>
            <person name="Favel A."/>
            <person name="Rosso M.N."/>
            <person name="Martin F."/>
        </authorList>
    </citation>
    <scope>NUCLEOTIDE SEQUENCE [LARGE SCALE GENOMIC DNA]</scope>
    <source>
        <strain evidence="2 3">CIRM-BRFM 2984</strain>
    </source>
</reference>
<dbReference type="EMBL" id="JAWWNJ010000054">
    <property type="protein sequence ID" value="KAK7015408.1"/>
    <property type="molecule type" value="Genomic_DNA"/>
</dbReference>
<feature type="region of interest" description="Disordered" evidence="1">
    <location>
        <begin position="547"/>
        <end position="566"/>
    </location>
</feature>
<organism evidence="2 3">
    <name type="scientific">Favolaschia claudopus</name>
    <dbReference type="NCBI Taxonomy" id="2862362"/>
    <lineage>
        <taxon>Eukaryota</taxon>
        <taxon>Fungi</taxon>
        <taxon>Dikarya</taxon>
        <taxon>Basidiomycota</taxon>
        <taxon>Agaricomycotina</taxon>
        <taxon>Agaricomycetes</taxon>
        <taxon>Agaricomycetidae</taxon>
        <taxon>Agaricales</taxon>
        <taxon>Marasmiineae</taxon>
        <taxon>Mycenaceae</taxon>
        <taxon>Favolaschia</taxon>
    </lineage>
</organism>
<feature type="compositionally biased region" description="Basic and acidic residues" evidence="1">
    <location>
        <begin position="378"/>
        <end position="389"/>
    </location>
</feature>
<comment type="caution">
    <text evidence="2">The sequence shown here is derived from an EMBL/GenBank/DDBJ whole genome shotgun (WGS) entry which is preliminary data.</text>
</comment>
<feature type="compositionally biased region" description="Basic and acidic residues" evidence="1">
    <location>
        <begin position="419"/>
        <end position="431"/>
    </location>
</feature>
<dbReference type="AlphaFoldDB" id="A0AAW0AQN5"/>
<feature type="non-terminal residue" evidence="2">
    <location>
        <position position="566"/>
    </location>
</feature>
<proteinExistence type="predicted"/>
<gene>
    <name evidence="2" type="ORF">R3P38DRAFT_2543814</name>
</gene>
<name>A0AAW0AQN5_9AGAR</name>
<evidence type="ECO:0000256" key="1">
    <source>
        <dbReference type="SAM" id="MobiDB-lite"/>
    </source>
</evidence>
<protein>
    <submittedName>
        <fullName evidence="2">Uncharacterized protein</fullName>
    </submittedName>
</protein>